<evidence type="ECO:0000313" key="2">
    <source>
        <dbReference type="EMBL" id="GMH21733.1"/>
    </source>
</evidence>
<evidence type="ECO:0000313" key="3">
    <source>
        <dbReference type="Proteomes" id="UP001279734"/>
    </source>
</evidence>
<accession>A0AAD3XXZ7</accession>
<keyword evidence="3" id="KW-1185">Reference proteome</keyword>
<protein>
    <submittedName>
        <fullName evidence="2">Uncharacterized protein</fullName>
    </submittedName>
</protein>
<comment type="caution">
    <text evidence="2">The sequence shown here is derived from an EMBL/GenBank/DDBJ whole genome shotgun (WGS) entry which is preliminary data.</text>
</comment>
<evidence type="ECO:0000256" key="1">
    <source>
        <dbReference type="SAM" id="MobiDB-lite"/>
    </source>
</evidence>
<dbReference type="EMBL" id="BSYO01000023">
    <property type="protein sequence ID" value="GMH21733.1"/>
    <property type="molecule type" value="Genomic_DNA"/>
</dbReference>
<gene>
    <name evidence="2" type="ORF">Nepgr_023575</name>
</gene>
<dbReference type="AlphaFoldDB" id="A0AAD3XXZ7"/>
<organism evidence="2 3">
    <name type="scientific">Nepenthes gracilis</name>
    <name type="common">Slender pitcher plant</name>
    <dbReference type="NCBI Taxonomy" id="150966"/>
    <lineage>
        <taxon>Eukaryota</taxon>
        <taxon>Viridiplantae</taxon>
        <taxon>Streptophyta</taxon>
        <taxon>Embryophyta</taxon>
        <taxon>Tracheophyta</taxon>
        <taxon>Spermatophyta</taxon>
        <taxon>Magnoliopsida</taxon>
        <taxon>eudicotyledons</taxon>
        <taxon>Gunneridae</taxon>
        <taxon>Pentapetalae</taxon>
        <taxon>Caryophyllales</taxon>
        <taxon>Nepenthaceae</taxon>
        <taxon>Nepenthes</taxon>
    </lineage>
</organism>
<reference evidence="2" key="1">
    <citation type="submission" date="2023-05" db="EMBL/GenBank/DDBJ databases">
        <title>Nepenthes gracilis genome sequencing.</title>
        <authorList>
            <person name="Fukushima K."/>
        </authorList>
    </citation>
    <scope>NUCLEOTIDE SEQUENCE</scope>
    <source>
        <strain evidence="2">SING2019-196</strain>
    </source>
</reference>
<feature type="region of interest" description="Disordered" evidence="1">
    <location>
        <begin position="1"/>
        <end position="82"/>
    </location>
</feature>
<feature type="compositionally biased region" description="Basic and acidic residues" evidence="1">
    <location>
        <begin position="1"/>
        <end position="16"/>
    </location>
</feature>
<name>A0AAD3XXZ7_NEPGR</name>
<proteinExistence type="predicted"/>
<dbReference type="Proteomes" id="UP001279734">
    <property type="component" value="Unassembled WGS sequence"/>
</dbReference>
<sequence length="82" mass="8866">MIIHRDPSSTNREGRRVTTKARRREPRAGFGEQRERADEGGSGEQTALLKGISKSGVVQTEGAKNEEDKGRVGGVPDWGCSA</sequence>